<dbReference type="EMBL" id="CP003989">
    <property type="protein sequence ID" value="AGA32890.1"/>
    <property type="molecule type" value="Genomic_DNA"/>
</dbReference>
<feature type="compositionally biased region" description="Low complexity" evidence="1">
    <location>
        <begin position="202"/>
        <end position="214"/>
    </location>
</feature>
<accession>L0DV91</accession>
<dbReference type="PATRIC" id="fig|1255043.3.peg.1229"/>
<organism evidence="3 4">
    <name type="scientific">Thioalkalivibrio nitratireducens (strain DSM 14787 / UNIQEM 213 / ALEN2)</name>
    <dbReference type="NCBI Taxonomy" id="1255043"/>
    <lineage>
        <taxon>Bacteria</taxon>
        <taxon>Pseudomonadati</taxon>
        <taxon>Pseudomonadota</taxon>
        <taxon>Gammaproteobacteria</taxon>
        <taxon>Chromatiales</taxon>
        <taxon>Ectothiorhodospiraceae</taxon>
        <taxon>Thioalkalivibrio</taxon>
    </lineage>
</organism>
<keyword evidence="4" id="KW-1185">Reference proteome</keyword>
<keyword evidence="2" id="KW-1133">Transmembrane helix</keyword>
<proteinExistence type="predicted"/>
<keyword evidence="2" id="KW-0472">Membrane</keyword>
<sequence>METTLAEGLPAGDMDGMERAVDDRLEILGSLGEPIGAASSQMFEEALLSQQAAMSELREEFVALRTELAQRDRLLNVVSTELAQLESRMRELQEQTGPEFVRTGQPAGDMALRDRILADPLLLMMAATMLLLFLLLLLALFRPVRVRQPAGDAGSPAVPAAARAAGAPGAPERALQEPSETRAGTVAGAALAGAAIGTAATRTPADAPAADRATLGGVPSGEIDVDEGDDDVLADVDLYLAYGMNDQAITALNKAVESGTDTLEYRMRLLDAHAANNDAEAVRQAAADVRARLGPEDGKARAQVAAVEARFFGGQPDAAEHVPEVPDVDDGSGRTGAAEAAGNTAPDFGSVEFDAAEGPSPEMQSDTGQRAGNDEDEAHLLRFDVEGLGDASTRQADEPHAGDEGAGIPALDLPSQEGAEEGDGAASTEAAEGEGNDTSEVGMKLSLAEAFADLGDREGALALLEEIMPAATDRQREQVEAIRQRLGQEGAD</sequence>
<dbReference type="HOGENOM" id="CLU_019565_0_0_6"/>
<evidence type="ECO:0000313" key="4">
    <source>
        <dbReference type="Proteomes" id="UP000010809"/>
    </source>
</evidence>
<dbReference type="AlphaFoldDB" id="L0DV91"/>
<reference evidence="3" key="1">
    <citation type="submission" date="2015-12" db="EMBL/GenBank/DDBJ databases">
        <authorList>
            <person name="Tikhonova T.V."/>
            <person name="Pavlov A.R."/>
            <person name="Beletsky A.V."/>
            <person name="Mardanov A.V."/>
            <person name="Sorokin D.Y."/>
            <person name="Ravin N.V."/>
            <person name="Popov V.O."/>
        </authorList>
    </citation>
    <scope>NUCLEOTIDE SEQUENCE</scope>
    <source>
        <strain evidence="3">DSM 14787</strain>
    </source>
</reference>
<dbReference type="STRING" id="1255043.TVNIR_1216"/>
<feature type="region of interest" description="Disordered" evidence="1">
    <location>
        <begin position="202"/>
        <end position="226"/>
    </location>
</feature>
<protein>
    <submittedName>
        <fullName evidence="3">Transmembrane protein</fullName>
    </submittedName>
</protein>
<feature type="region of interest" description="Disordered" evidence="1">
    <location>
        <begin position="317"/>
        <end position="372"/>
    </location>
</feature>
<dbReference type="KEGG" id="tni:TVNIR_1216"/>
<gene>
    <name evidence="3" type="ordered locus">TVNIR_1216</name>
</gene>
<dbReference type="InterPro" id="IPR020011">
    <property type="entry name" value="FimV_C"/>
</dbReference>
<evidence type="ECO:0000313" key="3">
    <source>
        <dbReference type="EMBL" id="AGA32890.1"/>
    </source>
</evidence>
<feature type="region of interest" description="Disordered" evidence="1">
    <location>
        <begin position="151"/>
        <end position="180"/>
    </location>
</feature>
<dbReference type="Gene3D" id="1.20.58.2200">
    <property type="match status" value="1"/>
</dbReference>
<feature type="transmembrane region" description="Helical" evidence="2">
    <location>
        <begin position="121"/>
        <end position="141"/>
    </location>
</feature>
<dbReference type="NCBIfam" id="TIGR03504">
    <property type="entry name" value="FimV_Cterm"/>
    <property type="match status" value="1"/>
</dbReference>
<keyword evidence="2 3" id="KW-0812">Transmembrane</keyword>
<dbReference type="Proteomes" id="UP000010809">
    <property type="component" value="Chromosome"/>
</dbReference>
<name>L0DV91_THIND</name>
<feature type="compositionally biased region" description="Low complexity" evidence="1">
    <location>
        <begin position="151"/>
        <end position="171"/>
    </location>
</feature>
<feature type="region of interest" description="Disordered" evidence="1">
    <location>
        <begin position="392"/>
        <end position="442"/>
    </location>
</feature>
<evidence type="ECO:0000256" key="1">
    <source>
        <dbReference type="SAM" id="MobiDB-lite"/>
    </source>
</evidence>
<dbReference type="InterPro" id="IPR038440">
    <property type="entry name" value="FimV_C_sf"/>
</dbReference>
<evidence type="ECO:0000256" key="2">
    <source>
        <dbReference type="SAM" id="Phobius"/>
    </source>
</evidence>